<keyword evidence="7 8" id="KW-0472">Membrane</keyword>
<feature type="transmembrane region" description="Helical" evidence="12">
    <location>
        <begin position="123"/>
        <end position="140"/>
    </location>
</feature>
<dbReference type="InterPro" id="IPR050448">
    <property type="entry name" value="OpgB/LTA_synthase_biosynth"/>
</dbReference>
<dbReference type="GO" id="GO:0005886">
    <property type="term" value="C:plasma membrane"/>
    <property type="evidence" value="ECO:0007669"/>
    <property type="project" value="UniProtKB-SubCell"/>
</dbReference>
<evidence type="ECO:0000256" key="7">
    <source>
        <dbReference type="ARBA" id="ARBA00023136"/>
    </source>
</evidence>
<evidence type="ECO:0000256" key="1">
    <source>
        <dbReference type="ARBA" id="ARBA00004651"/>
    </source>
</evidence>
<reference evidence="15" key="1">
    <citation type="submission" date="2015-07" db="EMBL/GenBank/DDBJ databases">
        <title>Fjat-10036 dsm4.</title>
        <authorList>
            <person name="Liu B."/>
            <person name="Wang J."/>
            <person name="Zhu Y."/>
            <person name="Liu G."/>
            <person name="Chen Q."/>
            <person name="Chen Z."/>
            <person name="Lan J."/>
            <person name="Che J."/>
            <person name="Ge C."/>
            <person name="Shi H."/>
            <person name="Pan Z."/>
            <person name="Liu X."/>
        </authorList>
    </citation>
    <scope>NUCLEOTIDE SEQUENCE [LARGE SCALE GENOMIC DNA]</scope>
    <source>
        <strain evidence="15">DSM 4</strain>
    </source>
</reference>
<organism evidence="14 15">
    <name type="scientific">Sporosarcina globispora</name>
    <name type="common">Bacillus globisporus</name>
    <dbReference type="NCBI Taxonomy" id="1459"/>
    <lineage>
        <taxon>Bacteria</taxon>
        <taxon>Bacillati</taxon>
        <taxon>Bacillota</taxon>
        <taxon>Bacilli</taxon>
        <taxon>Bacillales</taxon>
        <taxon>Caryophanaceae</taxon>
        <taxon>Sporosarcina</taxon>
    </lineage>
</organism>
<feature type="transmembrane region" description="Helical" evidence="12">
    <location>
        <begin position="9"/>
        <end position="31"/>
    </location>
</feature>
<feature type="binding site" evidence="11">
    <location>
        <position position="467"/>
    </location>
    <ligand>
        <name>Mn(2+)</name>
        <dbReference type="ChEBI" id="CHEBI:29035"/>
    </ligand>
</feature>
<feature type="binding site" evidence="11">
    <location>
        <position position="468"/>
    </location>
    <ligand>
        <name>Mn(2+)</name>
        <dbReference type="ChEBI" id="CHEBI:29035"/>
    </ligand>
</feature>
<evidence type="ECO:0000256" key="10">
    <source>
        <dbReference type="PIRSR" id="PIRSR005091-2"/>
    </source>
</evidence>
<feature type="domain" description="Sulfatase N-terminal" evidence="13">
    <location>
        <begin position="242"/>
        <end position="529"/>
    </location>
</feature>
<feature type="transmembrane region" description="Helical" evidence="12">
    <location>
        <begin position="65"/>
        <end position="84"/>
    </location>
</feature>
<dbReference type="GO" id="GO:0046872">
    <property type="term" value="F:metal ion binding"/>
    <property type="evidence" value="ECO:0007669"/>
    <property type="project" value="UniProtKB-KW"/>
</dbReference>
<evidence type="ECO:0000256" key="9">
    <source>
        <dbReference type="PIRSR" id="PIRSR005091-1"/>
    </source>
</evidence>
<proteinExistence type="inferred from homology"/>
<keyword evidence="15" id="KW-1185">Reference proteome</keyword>
<keyword evidence="4 8" id="KW-1003">Cell membrane</keyword>
<dbReference type="Proteomes" id="UP000037109">
    <property type="component" value="Unassembled WGS sequence"/>
</dbReference>
<dbReference type="STRING" id="1459.AF332_05125"/>
<keyword evidence="10" id="KW-0479">Metal-binding</keyword>
<gene>
    <name evidence="14" type="ORF">AF332_05125</name>
</gene>
<feature type="binding site" evidence="11">
    <location>
        <position position="292"/>
    </location>
    <ligand>
        <name>Mn(2+)</name>
        <dbReference type="ChEBI" id="CHEBI:29035"/>
    </ligand>
</feature>
<keyword evidence="5 12" id="KW-0812">Transmembrane</keyword>
<evidence type="ECO:0000313" key="14">
    <source>
        <dbReference type="EMBL" id="KON86263.1"/>
    </source>
</evidence>
<dbReference type="PANTHER" id="PTHR47371:SF3">
    <property type="entry name" value="PHOSPHOGLYCEROL TRANSFERASE I"/>
    <property type="match status" value="1"/>
</dbReference>
<feature type="transmembrane region" description="Helical" evidence="12">
    <location>
        <begin position="43"/>
        <end position="60"/>
    </location>
</feature>
<comment type="similarity">
    <text evidence="3 8">Belongs to the LTA synthase family.</text>
</comment>
<dbReference type="PATRIC" id="fig|1459.3.peg.1070"/>
<dbReference type="PANTHER" id="PTHR47371">
    <property type="entry name" value="LIPOTEICHOIC ACID SYNTHASE"/>
    <property type="match status" value="1"/>
</dbReference>
<comment type="pathway">
    <text evidence="2">Cell wall biogenesis; lipoteichoic acid biosynthesis.</text>
</comment>
<dbReference type="InterPro" id="IPR017850">
    <property type="entry name" value="Alkaline_phosphatase_core_sf"/>
</dbReference>
<feature type="binding site" evidence="10">
    <location>
        <position position="407"/>
    </location>
    <ligand>
        <name>substrate</name>
    </ligand>
</feature>
<name>A0A0M0G915_SPOGL</name>
<evidence type="ECO:0000256" key="8">
    <source>
        <dbReference type="PIRNR" id="PIRNR005091"/>
    </source>
</evidence>
<sequence length="623" mass="71069">MKHQSNKSFWFLSIILIGIITVFWFLKTLYFIDELELSPHKKFIMFSSAGFSMVIAAVFFAKKSLLGSISAFLIYFLMSFLLYADVVYERYYDAILHIELAGQANQLGDIADSIVSLMYKSDLLYWADLPVLAVCFYIIYKKNGSLDRRLKYSAAVGGIGIAALLTAAFLPLHPTHTDQYKVSLTGIIPAHIYDVAQSYREKALADEYAQQQKEQLGKLKKKFESKFETPAESAIFGKYKGKNIIVVQAESLNAFPIGMNINGQEITPNIDSLIESSSYYPNTYLQIGRGNTSDAEFVANNSMYPIAAKGVYQTYPDNKYLSLPVALNKMGYSTSATHGNSADFWNRQEAYREQGYDPFYHINHPEIDRSNIIGMGISDESIFNQMADLYKEMEKPFYNFIVTLSVHRPFELPIEQLYLDLPAEFKDTPTGNYLQSVHYFDRALGSFIEELKEENLWDETIFVMYGDHYGLVPKNEAEIKKLLGVTFDEKERFRIPLIIHHPDQEKSQVNTITASQMDIYPTISTLLGIDGPLVQFGESLDLKKEGFAGFAYETTRFTYFTDDYDYIASHDGRFESGTCMNNRTGKKADIEACRSVYNKLTNDIQDSKFLLENNMVRKVIEMK</sequence>
<dbReference type="Pfam" id="PF00884">
    <property type="entry name" value="Sulfatase"/>
    <property type="match status" value="1"/>
</dbReference>
<evidence type="ECO:0000256" key="2">
    <source>
        <dbReference type="ARBA" id="ARBA00004936"/>
    </source>
</evidence>
<evidence type="ECO:0000259" key="13">
    <source>
        <dbReference type="Pfam" id="PF00884"/>
    </source>
</evidence>
<dbReference type="RefSeq" id="WP_053433623.1">
    <property type="nucleotide sequence ID" value="NZ_LGUF01000007.1"/>
</dbReference>
<dbReference type="SUPFAM" id="SSF53649">
    <property type="entry name" value="Alkaline phosphatase-like"/>
    <property type="match status" value="1"/>
</dbReference>
<keyword evidence="10" id="KW-0464">Manganese</keyword>
<protein>
    <recommendedName>
        <fullName evidence="13">Sulfatase N-terminal domain-containing protein</fullName>
    </recommendedName>
</protein>
<dbReference type="Gene3D" id="3.30.1120.170">
    <property type="match status" value="1"/>
</dbReference>
<comment type="caution">
    <text evidence="14">The sequence shown here is derived from an EMBL/GenBank/DDBJ whole genome shotgun (WGS) entry which is preliminary data.</text>
</comment>
<feature type="active site" evidence="9">
    <location>
        <position position="292"/>
    </location>
</feature>
<accession>A0A0M0G915</accession>
<evidence type="ECO:0000313" key="15">
    <source>
        <dbReference type="Proteomes" id="UP000037109"/>
    </source>
</evidence>
<comment type="subcellular location">
    <subcellularLocation>
        <location evidence="1">Cell membrane</location>
        <topology evidence="1">Multi-pass membrane protein</topology>
    </subcellularLocation>
</comment>
<evidence type="ECO:0000256" key="12">
    <source>
        <dbReference type="SAM" id="Phobius"/>
    </source>
</evidence>
<evidence type="ECO:0000256" key="5">
    <source>
        <dbReference type="ARBA" id="ARBA00022692"/>
    </source>
</evidence>
<dbReference type="InterPro" id="IPR000917">
    <property type="entry name" value="Sulfatase_N"/>
</dbReference>
<evidence type="ECO:0000256" key="11">
    <source>
        <dbReference type="PIRSR" id="PIRSR005091-3"/>
    </source>
</evidence>
<dbReference type="AlphaFoldDB" id="A0A0M0G915"/>
<dbReference type="EMBL" id="LGUF01000007">
    <property type="protein sequence ID" value="KON86263.1"/>
    <property type="molecule type" value="Genomic_DNA"/>
</dbReference>
<evidence type="ECO:0000256" key="6">
    <source>
        <dbReference type="ARBA" id="ARBA00022989"/>
    </source>
</evidence>
<dbReference type="CDD" id="cd16015">
    <property type="entry name" value="LTA_synthase"/>
    <property type="match status" value="1"/>
</dbReference>
<evidence type="ECO:0000256" key="3">
    <source>
        <dbReference type="ARBA" id="ARBA00009983"/>
    </source>
</evidence>
<dbReference type="Gene3D" id="3.40.720.10">
    <property type="entry name" value="Alkaline Phosphatase, subunit A"/>
    <property type="match status" value="1"/>
</dbReference>
<dbReference type="PIRSF" id="PIRSF005091">
    <property type="entry name" value="Mmb_sulf_HI1246"/>
    <property type="match status" value="1"/>
</dbReference>
<dbReference type="OrthoDB" id="5901192at2"/>
<feature type="transmembrane region" description="Helical" evidence="12">
    <location>
        <begin position="152"/>
        <end position="172"/>
    </location>
</feature>
<keyword evidence="6 12" id="KW-1133">Transmembrane helix</keyword>
<feature type="binding site" evidence="11">
    <location>
        <position position="250"/>
    </location>
    <ligand>
        <name>Mn(2+)</name>
        <dbReference type="ChEBI" id="CHEBI:29035"/>
    </ligand>
</feature>
<evidence type="ECO:0000256" key="4">
    <source>
        <dbReference type="ARBA" id="ARBA00022475"/>
    </source>
</evidence>
<dbReference type="InterPro" id="IPR012160">
    <property type="entry name" value="LtaS-like"/>
</dbReference>